<dbReference type="OrthoDB" id="2928732at2759"/>
<organism evidence="2 3">
    <name type="scientific">Collybia nuda</name>
    <dbReference type="NCBI Taxonomy" id="64659"/>
    <lineage>
        <taxon>Eukaryota</taxon>
        <taxon>Fungi</taxon>
        <taxon>Dikarya</taxon>
        <taxon>Basidiomycota</taxon>
        <taxon>Agaricomycotina</taxon>
        <taxon>Agaricomycetes</taxon>
        <taxon>Agaricomycetidae</taxon>
        <taxon>Agaricales</taxon>
        <taxon>Tricholomatineae</taxon>
        <taxon>Clitocybaceae</taxon>
        <taxon>Collybia</taxon>
    </lineage>
</organism>
<accession>A0A9P5XRL1</accession>
<dbReference type="EMBL" id="MU150439">
    <property type="protein sequence ID" value="KAF9456288.1"/>
    <property type="molecule type" value="Genomic_DNA"/>
</dbReference>
<keyword evidence="1" id="KW-0732">Signal</keyword>
<dbReference type="AlphaFoldDB" id="A0A9P5XRL1"/>
<sequence>MQFNVALLAAALVVSASPALSATVVFFSGADCTGQNIGQRTDLGPNVCLTLGSRSARSIRYSGIPNNIRFYESGGGHDSCTNGATTTLGGGSGCSTAPAGFNWESVSYN</sequence>
<gene>
    <name evidence="2" type="ORF">BDZ94DRAFT_1276065</name>
</gene>
<comment type="caution">
    <text evidence="2">The sequence shown here is derived from an EMBL/GenBank/DDBJ whole genome shotgun (WGS) entry which is preliminary data.</text>
</comment>
<dbReference type="Proteomes" id="UP000807353">
    <property type="component" value="Unassembled WGS sequence"/>
</dbReference>
<feature type="signal peptide" evidence="1">
    <location>
        <begin position="1"/>
        <end position="21"/>
    </location>
</feature>
<proteinExistence type="predicted"/>
<keyword evidence="3" id="KW-1185">Reference proteome</keyword>
<reference evidence="2" key="1">
    <citation type="submission" date="2020-11" db="EMBL/GenBank/DDBJ databases">
        <authorList>
            <consortium name="DOE Joint Genome Institute"/>
            <person name="Ahrendt S."/>
            <person name="Riley R."/>
            <person name="Andreopoulos W."/>
            <person name="Labutti K."/>
            <person name="Pangilinan J."/>
            <person name="Ruiz-Duenas F.J."/>
            <person name="Barrasa J.M."/>
            <person name="Sanchez-Garcia M."/>
            <person name="Camarero S."/>
            <person name="Miyauchi S."/>
            <person name="Serrano A."/>
            <person name="Linde D."/>
            <person name="Babiker R."/>
            <person name="Drula E."/>
            <person name="Ayuso-Fernandez I."/>
            <person name="Pacheco R."/>
            <person name="Padilla G."/>
            <person name="Ferreira P."/>
            <person name="Barriuso J."/>
            <person name="Kellner H."/>
            <person name="Castanera R."/>
            <person name="Alfaro M."/>
            <person name="Ramirez L."/>
            <person name="Pisabarro A.G."/>
            <person name="Kuo A."/>
            <person name="Tritt A."/>
            <person name="Lipzen A."/>
            <person name="He G."/>
            <person name="Yan M."/>
            <person name="Ng V."/>
            <person name="Cullen D."/>
            <person name="Martin F."/>
            <person name="Rosso M.-N."/>
            <person name="Henrissat B."/>
            <person name="Hibbett D."/>
            <person name="Martinez A.T."/>
            <person name="Grigoriev I.V."/>
        </authorList>
    </citation>
    <scope>NUCLEOTIDE SEQUENCE</scope>
    <source>
        <strain evidence="2">CBS 247.69</strain>
    </source>
</reference>
<feature type="chain" id="PRO_5040176736" evidence="1">
    <location>
        <begin position="22"/>
        <end position="109"/>
    </location>
</feature>
<evidence type="ECO:0000313" key="2">
    <source>
        <dbReference type="EMBL" id="KAF9456288.1"/>
    </source>
</evidence>
<evidence type="ECO:0000256" key="1">
    <source>
        <dbReference type="SAM" id="SignalP"/>
    </source>
</evidence>
<name>A0A9P5XRL1_9AGAR</name>
<protein>
    <submittedName>
        <fullName evidence="2">Uncharacterized protein</fullName>
    </submittedName>
</protein>
<evidence type="ECO:0000313" key="3">
    <source>
        <dbReference type="Proteomes" id="UP000807353"/>
    </source>
</evidence>